<evidence type="ECO:0000256" key="1">
    <source>
        <dbReference type="ARBA" id="ARBA00006049"/>
    </source>
</evidence>
<dbReference type="PRINTS" id="PR00450">
    <property type="entry name" value="RECOVERIN"/>
</dbReference>
<dbReference type="InterPro" id="IPR002048">
    <property type="entry name" value="EF_hand_dom"/>
</dbReference>
<evidence type="ECO:0000256" key="3">
    <source>
        <dbReference type="ARBA" id="ARBA00022723"/>
    </source>
</evidence>
<accession>A0A8K0AJ79</accession>
<organism evidence="8 9">
    <name type="scientific">Branchiostoma lanceolatum</name>
    <name type="common">Common lancelet</name>
    <name type="synonym">Amphioxus lanceolatum</name>
    <dbReference type="NCBI Taxonomy" id="7740"/>
    <lineage>
        <taxon>Eukaryota</taxon>
        <taxon>Metazoa</taxon>
        <taxon>Chordata</taxon>
        <taxon>Cephalochordata</taxon>
        <taxon>Leptocardii</taxon>
        <taxon>Amphioxiformes</taxon>
        <taxon>Branchiostomatidae</taxon>
        <taxon>Branchiostoma</taxon>
    </lineage>
</organism>
<evidence type="ECO:0000256" key="4">
    <source>
        <dbReference type="ARBA" id="ARBA00022737"/>
    </source>
</evidence>
<evidence type="ECO:0000256" key="6">
    <source>
        <dbReference type="ARBA" id="ARBA00023288"/>
    </source>
</evidence>
<keyword evidence="6" id="KW-0449">Lipoprotein</keyword>
<keyword evidence="3" id="KW-0479">Metal-binding</keyword>
<dbReference type="SUPFAM" id="SSF47473">
    <property type="entry name" value="EF-hand"/>
    <property type="match status" value="1"/>
</dbReference>
<keyword evidence="4" id="KW-0677">Repeat</keyword>
<keyword evidence="9" id="KW-1185">Reference proteome</keyword>
<dbReference type="Proteomes" id="UP000838412">
    <property type="component" value="Chromosome 9"/>
</dbReference>
<dbReference type="PANTHER" id="PTHR23055:SF178">
    <property type="entry name" value="NEUROCALCIN HOMOLOG"/>
    <property type="match status" value="1"/>
</dbReference>
<dbReference type="InterPro" id="IPR011992">
    <property type="entry name" value="EF-hand-dom_pair"/>
</dbReference>
<dbReference type="OrthoDB" id="191686at2759"/>
<evidence type="ECO:0000313" key="8">
    <source>
        <dbReference type="EMBL" id="CAH1274283.1"/>
    </source>
</evidence>
<name>A0A8K0AJ79_BRALA</name>
<proteinExistence type="inferred from homology"/>
<keyword evidence="2" id="KW-0519">Myristate</keyword>
<feature type="domain" description="EF-hand" evidence="7">
    <location>
        <begin position="116"/>
        <end position="144"/>
    </location>
</feature>
<dbReference type="CDD" id="cd00051">
    <property type="entry name" value="EFh"/>
    <property type="match status" value="1"/>
</dbReference>
<feature type="domain" description="EF-hand" evidence="7">
    <location>
        <begin position="80"/>
        <end position="108"/>
    </location>
</feature>
<dbReference type="Pfam" id="PF13499">
    <property type="entry name" value="EF-hand_7"/>
    <property type="match status" value="1"/>
</dbReference>
<dbReference type="EMBL" id="OV696694">
    <property type="protein sequence ID" value="CAH1274283.1"/>
    <property type="molecule type" value="Genomic_DNA"/>
</dbReference>
<comment type="similarity">
    <text evidence="1">Belongs to the recoverin family.</text>
</comment>
<dbReference type="GO" id="GO:0005509">
    <property type="term" value="F:calcium ion binding"/>
    <property type="evidence" value="ECO:0007669"/>
    <property type="project" value="InterPro"/>
</dbReference>
<sequence length="199" mass="23031">MGALVSKIGFSCRKKKLLGRDPKRTIVKLVRVTNFNESEVKKWMKEFEKDCPDGFLREDEFVAHYSSYFAAGNQRRKEALAKQIFRTFDKDASGCVDFWEFMCGMSALLRGTTVEKLKWAFSMYDLDGNGYICTTELLNVLKVRDRVFGELDRDGDGRLELREFVEGVRKNPALLRMVEEGGDAECTVERFNTNRKRFC</sequence>
<protein>
    <submittedName>
        <fullName evidence="8">HPCAL1 protein</fullName>
    </submittedName>
</protein>
<dbReference type="Gene3D" id="1.10.238.10">
    <property type="entry name" value="EF-hand"/>
    <property type="match status" value="1"/>
</dbReference>
<reference evidence="8" key="1">
    <citation type="submission" date="2022-01" db="EMBL/GenBank/DDBJ databases">
        <authorList>
            <person name="Braso-Vives M."/>
        </authorList>
    </citation>
    <scope>NUCLEOTIDE SEQUENCE</scope>
</reference>
<dbReference type="PANTHER" id="PTHR23055">
    <property type="entry name" value="CALCIUM BINDING PROTEINS"/>
    <property type="match status" value="1"/>
</dbReference>
<evidence type="ECO:0000313" key="9">
    <source>
        <dbReference type="Proteomes" id="UP000838412"/>
    </source>
</evidence>
<keyword evidence="5" id="KW-0106">Calcium</keyword>
<dbReference type="SMART" id="SM00054">
    <property type="entry name" value="EFh"/>
    <property type="match status" value="4"/>
</dbReference>
<evidence type="ECO:0000256" key="2">
    <source>
        <dbReference type="ARBA" id="ARBA00022707"/>
    </source>
</evidence>
<dbReference type="AlphaFoldDB" id="A0A8K0AJ79"/>
<gene>
    <name evidence="8" type="primary">HPCAL1</name>
    <name evidence="8" type="ORF">BLAG_LOCUS25359</name>
</gene>
<evidence type="ECO:0000259" key="7">
    <source>
        <dbReference type="SMART" id="SM00054"/>
    </source>
</evidence>
<evidence type="ECO:0000256" key="5">
    <source>
        <dbReference type="ARBA" id="ARBA00022837"/>
    </source>
</evidence>
<feature type="domain" description="EF-hand" evidence="7">
    <location>
        <begin position="39"/>
        <end position="68"/>
    </location>
</feature>
<feature type="domain" description="EF-hand" evidence="7">
    <location>
        <begin position="145"/>
        <end position="171"/>
    </location>
</feature>
<dbReference type="FunFam" id="1.10.238.10:FF:000003">
    <property type="entry name" value="Calmodulin A"/>
    <property type="match status" value="1"/>
</dbReference>
<dbReference type="PROSITE" id="PS00018">
    <property type="entry name" value="EF_HAND_1"/>
    <property type="match status" value="3"/>
</dbReference>
<dbReference type="InterPro" id="IPR028846">
    <property type="entry name" value="Recoverin"/>
</dbReference>
<dbReference type="InterPro" id="IPR018247">
    <property type="entry name" value="EF_Hand_1_Ca_BS"/>
</dbReference>